<dbReference type="Proteomes" id="UP000253472">
    <property type="component" value="Unassembled WGS sequence"/>
</dbReference>
<keyword evidence="2" id="KW-0472">Membrane</keyword>
<feature type="compositionally biased region" description="Basic and acidic residues" evidence="1">
    <location>
        <begin position="319"/>
        <end position="330"/>
    </location>
</feature>
<evidence type="ECO:0000313" key="4">
    <source>
        <dbReference type="Proteomes" id="UP000253472"/>
    </source>
</evidence>
<organism evidence="3 4">
    <name type="scientific">Candida viswanathii</name>
    <dbReference type="NCBI Taxonomy" id="5486"/>
    <lineage>
        <taxon>Eukaryota</taxon>
        <taxon>Fungi</taxon>
        <taxon>Dikarya</taxon>
        <taxon>Ascomycota</taxon>
        <taxon>Saccharomycotina</taxon>
        <taxon>Pichiomycetes</taxon>
        <taxon>Debaryomycetaceae</taxon>
        <taxon>Candida/Lodderomyces clade</taxon>
        <taxon>Candida</taxon>
    </lineage>
</organism>
<sequence length="484" mass="55233">MRILSKDFPTSLFHSTAPGWVQSSVQRPQPTTIAIAYNLKNFLLWLIFINLVNHYTLNFKIYFGEVDVVSLLSSPPQPIDDSNHLAQNLEDILRGIYVRNEATYLANINDTTIVAKPVFVCNDNSVLAILREGFFTGTDRKFKVKTGTFVLSQVTERFPYMFTVFHLKTHIEIVQRFLEIFLTRLYTETGLDIASVVKKVKYVIAPVTIGKFGLLIDSGVLFALYVVFHCVPKVLVWHYVNLALLYVINSANIAFILMILISKSQLRDFSNDFSYCLLIIEFVSFIAVMLLFFNDHKVIIRRQALLPYSCPSSVYSERNSKVGEAAKPDEPQPQTHTADRNVSNQQSPKPLLATHLSPQHRDQEQQQQQPQQQRPPLHHPQLPTQHQPSPPPSHHQQQQQQQQSTKTFQPHKRESFPVQRLQEQYATPVPLTTGVASDQLQQQSAHSRSPERRCVTVPVNLPRKLEPLHHTPAAHPGHLPNLQL</sequence>
<feature type="compositionally biased region" description="Low complexity" evidence="1">
    <location>
        <begin position="394"/>
        <end position="403"/>
    </location>
</feature>
<accession>A0A367YMN7</accession>
<comment type="caution">
    <text evidence="3">The sequence shown here is derived from an EMBL/GenBank/DDBJ whole genome shotgun (WGS) entry which is preliminary data.</text>
</comment>
<dbReference type="AlphaFoldDB" id="A0A367YMN7"/>
<dbReference type="OrthoDB" id="4024310at2759"/>
<protein>
    <submittedName>
        <fullName evidence="3">Uncharacterized protein</fullName>
    </submittedName>
</protein>
<feature type="transmembrane region" description="Helical" evidence="2">
    <location>
        <begin position="239"/>
        <end position="261"/>
    </location>
</feature>
<evidence type="ECO:0000256" key="1">
    <source>
        <dbReference type="SAM" id="MobiDB-lite"/>
    </source>
</evidence>
<keyword evidence="4" id="KW-1185">Reference proteome</keyword>
<feature type="compositionally biased region" description="Low complexity" evidence="1">
    <location>
        <begin position="365"/>
        <end position="387"/>
    </location>
</feature>
<feature type="region of interest" description="Disordered" evidence="1">
    <location>
        <begin position="319"/>
        <end position="416"/>
    </location>
</feature>
<feature type="transmembrane region" description="Helical" evidence="2">
    <location>
        <begin position="202"/>
        <end position="227"/>
    </location>
</feature>
<evidence type="ECO:0000313" key="3">
    <source>
        <dbReference type="EMBL" id="RCK67030.1"/>
    </source>
</evidence>
<keyword evidence="2" id="KW-1133">Transmembrane helix</keyword>
<evidence type="ECO:0000256" key="2">
    <source>
        <dbReference type="SAM" id="Phobius"/>
    </source>
</evidence>
<feature type="transmembrane region" description="Helical" evidence="2">
    <location>
        <begin position="273"/>
        <end position="293"/>
    </location>
</feature>
<keyword evidence="2" id="KW-0812">Transmembrane</keyword>
<dbReference type="EMBL" id="QLNQ01000001">
    <property type="protein sequence ID" value="RCK67030.1"/>
    <property type="molecule type" value="Genomic_DNA"/>
</dbReference>
<feature type="compositionally biased region" description="Polar residues" evidence="1">
    <location>
        <begin position="332"/>
        <end position="348"/>
    </location>
</feature>
<gene>
    <name evidence="3" type="ORF">Cantr_03266</name>
</gene>
<reference evidence="3 4" key="1">
    <citation type="submission" date="2018-06" db="EMBL/GenBank/DDBJ databases">
        <title>Whole genome sequencing of Candida tropicalis (genome annotated by CSBL at Korea University).</title>
        <authorList>
            <person name="Ahn J."/>
        </authorList>
    </citation>
    <scope>NUCLEOTIDE SEQUENCE [LARGE SCALE GENOMIC DNA]</scope>
    <source>
        <strain evidence="3 4">ATCC 20962</strain>
    </source>
</reference>
<proteinExistence type="predicted"/>
<name>A0A367YMN7_9ASCO</name>